<dbReference type="Proteomes" id="UP000859505">
    <property type="component" value="Unassembled WGS sequence"/>
</dbReference>
<proteinExistence type="predicted"/>
<evidence type="ECO:0000313" key="2">
    <source>
        <dbReference type="EMBL" id="HAT6345377.1"/>
    </source>
</evidence>
<dbReference type="AlphaFoldDB" id="A0AAD3UBW9"/>
<gene>
    <name evidence="2" type="ORF">JAJ28_003144</name>
</gene>
<evidence type="ECO:0000313" key="3">
    <source>
        <dbReference type="Proteomes" id="UP000859505"/>
    </source>
</evidence>
<comment type="caution">
    <text evidence="2">The sequence shown here is derived from an EMBL/GenBank/DDBJ whole genome shotgun (WGS) entry which is preliminary data.</text>
</comment>
<reference evidence="2" key="2">
    <citation type="submission" date="2020-01" db="EMBL/GenBank/DDBJ databases">
        <authorList>
            <consortium name="NCBI Pathogen Detection Project"/>
        </authorList>
    </citation>
    <scope>NUCLEOTIDE SEQUENCE</scope>
    <source>
        <strain evidence="2">OLC2673_Aeromonas</strain>
    </source>
</reference>
<sequence>MNIFPIQDGAGDRHFKGDKTSRRANGDFCANRPSCPTKNPPRRVLVLLLSRDAGPVEEQTLTQLRG</sequence>
<name>A0AAD3UBW9_AERHY</name>
<feature type="region of interest" description="Disordered" evidence="1">
    <location>
        <begin position="1"/>
        <end position="36"/>
    </location>
</feature>
<dbReference type="EMBL" id="DACTUL010000027">
    <property type="protein sequence ID" value="HAT6345377.1"/>
    <property type="molecule type" value="Genomic_DNA"/>
</dbReference>
<reference evidence="2" key="1">
    <citation type="journal article" date="2018" name="Genome Biol.">
        <title>SKESA: strategic k-mer extension for scrupulous assemblies.</title>
        <authorList>
            <person name="Souvorov A."/>
            <person name="Agarwala R."/>
            <person name="Lipman D.J."/>
        </authorList>
    </citation>
    <scope>NUCLEOTIDE SEQUENCE</scope>
    <source>
        <strain evidence="2">OLC2673_Aeromonas</strain>
    </source>
</reference>
<evidence type="ECO:0000256" key="1">
    <source>
        <dbReference type="SAM" id="MobiDB-lite"/>
    </source>
</evidence>
<protein>
    <submittedName>
        <fullName evidence="2">Uncharacterized protein</fullName>
    </submittedName>
</protein>
<accession>A0AAD3UBW9</accession>
<feature type="compositionally biased region" description="Basic and acidic residues" evidence="1">
    <location>
        <begin position="10"/>
        <end position="25"/>
    </location>
</feature>
<organism evidence="2 3">
    <name type="scientific">Aeromonas hydrophila</name>
    <dbReference type="NCBI Taxonomy" id="644"/>
    <lineage>
        <taxon>Bacteria</taxon>
        <taxon>Pseudomonadati</taxon>
        <taxon>Pseudomonadota</taxon>
        <taxon>Gammaproteobacteria</taxon>
        <taxon>Aeromonadales</taxon>
        <taxon>Aeromonadaceae</taxon>
        <taxon>Aeromonas</taxon>
    </lineage>
</organism>